<dbReference type="OrthoDB" id="4324620at2"/>
<proteinExistence type="predicted"/>
<evidence type="ECO:0000313" key="2">
    <source>
        <dbReference type="EMBL" id="MBB5117914.1"/>
    </source>
</evidence>
<dbReference type="InterPro" id="IPR007278">
    <property type="entry name" value="DUF397"/>
</dbReference>
<sequence length="95" mass="10259">MPTWIWQKSSFSSEGNACLNISADWQKSSYSGDASNCLDVAAEWQKSSYSYEGANCLGLATAPGRIFLRESDAPDVILAVAPQALRALIRTLKTG</sequence>
<dbReference type="RefSeq" id="WP_102918057.1">
    <property type="nucleotide sequence ID" value="NZ_JACHJF010000003.1"/>
</dbReference>
<protein>
    <recommendedName>
        <fullName evidence="1">DUF397 domain-containing protein</fullName>
    </recommendedName>
</protein>
<evidence type="ECO:0000313" key="3">
    <source>
        <dbReference type="Proteomes" id="UP000528608"/>
    </source>
</evidence>
<reference evidence="2 3" key="1">
    <citation type="submission" date="2020-08" db="EMBL/GenBank/DDBJ databases">
        <title>Genomic Encyclopedia of Type Strains, Phase III (KMG-III): the genomes of soil and plant-associated and newly described type strains.</title>
        <authorList>
            <person name="Whitman W."/>
        </authorList>
    </citation>
    <scope>NUCLEOTIDE SEQUENCE [LARGE SCALE GENOMIC DNA]</scope>
    <source>
        <strain evidence="2 3">CECT 3259</strain>
    </source>
</reference>
<dbReference type="Proteomes" id="UP000528608">
    <property type="component" value="Unassembled WGS sequence"/>
</dbReference>
<dbReference type="AlphaFoldDB" id="A0A7W8BAE2"/>
<accession>A0A7W8BAE2</accession>
<feature type="domain" description="DUF397" evidence="1">
    <location>
        <begin position="42"/>
        <end position="93"/>
    </location>
</feature>
<comment type="caution">
    <text evidence="2">The sequence shown here is derived from an EMBL/GenBank/DDBJ whole genome shotgun (WGS) entry which is preliminary data.</text>
</comment>
<dbReference type="Pfam" id="PF04149">
    <property type="entry name" value="DUF397"/>
    <property type="match status" value="1"/>
</dbReference>
<gene>
    <name evidence="2" type="ORF">FHS36_001335</name>
</gene>
<dbReference type="EMBL" id="JACHJF010000003">
    <property type="protein sequence ID" value="MBB5117914.1"/>
    <property type="molecule type" value="Genomic_DNA"/>
</dbReference>
<organism evidence="2 3">
    <name type="scientific">Streptomyces eurocidicus</name>
    <name type="common">Streptoverticillium eurocidicus</name>
    <dbReference type="NCBI Taxonomy" id="66423"/>
    <lineage>
        <taxon>Bacteria</taxon>
        <taxon>Bacillati</taxon>
        <taxon>Actinomycetota</taxon>
        <taxon>Actinomycetes</taxon>
        <taxon>Kitasatosporales</taxon>
        <taxon>Streptomycetaceae</taxon>
        <taxon>Streptomyces</taxon>
    </lineage>
</organism>
<name>A0A7W8BAE2_STREU</name>
<evidence type="ECO:0000259" key="1">
    <source>
        <dbReference type="Pfam" id="PF04149"/>
    </source>
</evidence>